<gene>
    <name evidence="7" type="primary">pcm</name>
    <name evidence="8" type="ORF">SAMN05421544_10186</name>
</gene>
<dbReference type="RefSeq" id="WP_092735538.1">
    <property type="nucleotide sequence ID" value="NZ_FNAS01000001.1"/>
</dbReference>
<dbReference type="Gene3D" id="3.40.50.150">
    <property type="entry name" value="Vaccinia Virus protein VP39"/>
    <property type="match status" value="1"/>
</dbReference>
<reference evidence="8 9" key="1">
    <citation type="submission" date="2016-10" db="EMBL/GenBank/DDBJ databases">
        <authorList>
            <person name="de Groot N.N."/>
        </authorList>
    </citation>
    <scope>NUCLEOTIDE SEQUENCE [LARGE SCALE GENOMIC DNA]</scope>
    <source>
        <strain evidence="8 9">DSM 24015</strain>
    </source>
</reference>
<evidence type="ECO:0000256" key="6">
    <source>
        <dbReference type="ARBA" id="ARBA00022691"/>
    </source>
</evidence>
<dbReference type="InterPro" id="IPR029063">
    <property type="entry name" value="SAM-dependent_MTases_sf"/>
</dbReference>
<dbReference type="Pfam" id="PF01135">
    <property type="entry name" value="PCMT"/>
    <property type="match status" value="1"/>
</dbReference>
<dbReference type="Proteomes" id="UP000198517">
    <property type="component" value="Unassembled WGS sequence"/>
</dbReference>
<dbReference type="OrthoDB" id="9810066at2"/>
<name>A0A1G6YAB6_9FLAO</name>
<dbReference type="HAMAP" id="MF_00090">
    <property type="entry name" value="PIMT"/>
    <property type="match status" value="1"/>
</dbReference>
<dbReference type="GO" id="GO:0032259">
    <property type="term" value="P:methylation"/>
    <property type="evidence" value="ECO:0007669"/>
    <property type="project" value="UniProtKB-KW"/>
</dbReference>
<dbReference type="PANTHER" id="PTHR11579:SF0">
    <property type="entry name" value="PROTEIN-L-ISOASPARTATE(D-ASPARTATE) O-METHYLTRANSFERASE"/>
    <property type="match status" value="1"/>
</dbReference>
<keyword evidence="4 7" id="KW-0489">Methyltransferase</keyword>
<dbReference type="NCBIfam" id="NF001453">
    <property type="entry name" value="PRK00312.1"/>
    <property type="match status" value="1"/>
</dbReference>
<dbReference type="PANTHER" id="PTHR11579">
    <property type="entry name" value="PROTEIN-L-ISOASPARTATE O-METHYLTRANSFERASE"/>
    <property type="match status" value="1"/>
</dbReference>
<evidence type="ECO:0000256" key="7">
    <source>
        <dbReference type="HAMAP-Rule" id="MF_00090"/>
    </source>
</evidence>
<comment type="subcellular location">
    <subcellularLocation>
        <location evidence="1 7">Cytoplasm</location>
    </subcellularLocation>
</comment>
<accession>A0A1G6YAB6</accession>
<dbReference type="SUPFAM" id="SSF53335">
    <property type="entry name" value="S-adenosyl-L-methionine-dependent methyltransferases"/>
    <property type="match status" value="1"/>
</dbReference>
<protein>
    <recommendedName>
        <fullName evidence="7">Protein-L-isoaspartate O-methyltransferase</fullName>
        <ecNumber evidence="7">2.1.1.77</ecNumber>
    </recommendedName>
    <alternativeName>
        <fullName evidence="7">L-isoaspartyl protein carboxyl methyltransferase</fullName>
    </alternativeName>
    <alternativeName>
        <fullName evidence="7">Protein L-isoaspartyl methyltransferase</fullName>
    </alternativeName>
    <alternativeName>
        <fullName evidence="7">Protein-beta-aspartate methyltransferase</fullName>
        <shortName evidence="7">PIMT</shortName>
    </alternativeName>
</protein>
<dbReference type="GO" id="GO:0004719">
    <property type="term" value="F:protein-L-isoaspartate (D-aspartate) O-methyltransferase activity"/>
    <property type="evidence" value="ECO:0007669"/>
    <property type="project" value="UniProtKB-UniRule"/>
</dbReference>
<comment type="similarity">
    <text evidence="2 7">Belongs to the methyltransferase superfamily. L-isoaspartyl/D-aspartyl protein methyltransferase family.</text>
</comment>
<evidence type="ECO:0000256" key="2">
    <source>
        <dbReference type="ARBA" id="ARBA00005369"/>
    </source>
</evidence>
<dbReference type="NCBIfam" id="TIGR00080">
    <property type="entry name" value="pimt"/>
    <property type="match status" value="1"/>
</dbReference>
<dbReference type="EMBL" id="FNAS01000001">
    <property type="protein sequence ID" value="SDD87252.1"/>
    <property type="molecule type" value="Genomic_DNA"/>
</dbReference>
<evidence type="ECO:0000313" key="9">
    <source>
        <dbReference type="Proteomes" id="UP000198517"/>
    </source>
</evidence>
<comment type="catalytic activity">
    <reaction evidence="7">
        <text>[protein]-L-isoaspartate + S-adenosyl-L-methionine = [protein]-L-isoaspartate alpha-methyl ester + S-adenosyl-L-homocysteine</text>
        <dbReference type="Rhea" id="RHEA:12705"/>
        <dbReference type="Rhea" id="RHEA-COMP:12143"/>
        <dbReference type="Rhea" id="RHEA-COMP:12144"/>
        <dbReference type="ChEBI" id="CHEBI:57856"/>
        <dbReference type="ChEBI" id="CHEBI:59789"/>
        <dbReference type="ChEBI" id="CHEBI:90596"/>
        <dbReference type="ChEBI" id="CHEBI:90598"/>
        <dbReference type="EC" id="2.1.1.77"/>
    </reaction>
</comment>
<dbReference type="EC" id="2.1.1.77" evidence="7"/>
<dbReference type="InterPro" id="IPR000682">
    <property type="entry name" value="PCMT"/>
</dbReference>
<evidence type="ECO:0000256" key="1">
    <source>
        <dbReference type="ARBA" id="ARBA00004496"/>
    </source>
</evidence>
<dbReference type="GO" id="GO:0005737">
    <property type="term" value="C:cytoplasm"/>
    <property type="evidence" value="ECO:0007669"/>
    <property type="project" value="UniProtKB-SubCell"/>
</dbReference>
<comment type="function">
    <text evidence="7">Catalyzes the methyl esterification of L-isoaspartyl residues in peptides and proteins that result from spontaneous decomposition of normal L-aspartyl and L-asparaginyl residues. It plays a role in the repair and/or degradation of damaged proteins.</text>
</comment>
<proteinExistence type="inferred from homology"/>
<sequence length="216" mass="24481">MQDSFLHKGKRRILVKYLKEKIGIKDERVLAAIDTVPRHFFMESVFLDYAYEDRAFPIAAGQTISHPSTVAEQTELLEIERSDKILEIGTGSGYQTAVLIAMGALVYTIERQKGLYDFSKQMFKKMNISPIHQAFGDGFEGLPFFAPFDKIIVTCGAGELPMALLRQLRVGGKMVIPLGVEEEQVLYRFTKISPTEFEKEQFGLYKFVPMLGNINK</sequence>
<dbReference type="CDD" id="cd02440">
    <property type="entry name" value="AdoMet_MTases"/>
    <property type="match status" value="1"/>
</dbReference>
<feature type="active site" evidence="7">
    <location>
        <position position="65"/>
    </location>
</feature>
<keyword evidence="9" id="KW-1185">Reference proteome</keyword>
<organism evidence="8 9">
    <name type="scientific">Riemerella columbipharyngis</name>
    <dbReference type="NCBI Taxonomy" id="1071918"/>
    <lineage>
        <taxon>Bacteria</taxon>
        <taxon>Pseudomonadati</taxon>
        <taxon>Bacteroidota</taxon>
        <taxon>Flavobacteriia</taxon>
        <taxon>Flavobacteriales</taxon>
        <taxon>Weeksellaceae</taxon>
        <taxon>Riemerella</taxon>
    </lineage>
</organism>
<keyword evidence="6 7" id="KW-0949">S-adenosyl-L-methionine</keyword>
<evidence type="ECO:0000256" key="3">
    <source>
        <dbReference type="ARBA" id="ARBA00022490"/>
    </source>
</evidence>
<dbReference type="AlphaFoldDB" id="A0A1G6YAB6"/>
<evidence type="ECO:0000256" key="5">
    <source>
        <dbReference type="ARBA" id="ARBA00022679"/>
    </source>
</evidence>
<keyword evidence="3 7" id="KW-0963">Cytoplasm</keyword>
<keyword evidence="5 7" id="KW-0808">Transferase</keyword>
<dbReference type="GO" id="GO:0030091">
    <property type="term" value="P:protein repair"/>
    <property type="evidence" value="ECO:0007669"/>
    <property type="project" value="UniProtKB-UniRule"/>
</dbReference>
<evidence type="ECO:0000313" key="8">
    <source>
        <dbReference type="EMBL" id="SDD87252.1"/>
    </source>
</evidence>
<dbReference type="PROSITE" id="PS01279">
    <property type="entry name" value="PCMT"/>
    <property type="match status" value="1"/>
</dbReference>
<dbReference type="STRING" id="1071918.SAMN05421544_10186"/>
<evidence type="ECO:0000256" key="4">
    <source>
        <dbReference type="ARBA" id="ARBA00022603"/>
    </source>
</evidence>